<dbReference type="KEGG" id="dfa:DFA_05523"/>
<accession>F4PLG9</accession>
<evidence type="ECO:0000313" key="1">
    <source>
        <dbReference type="EMBL" id="EGG23391.1"/>
    </source>
</evidence>
<dbReference type="EMBL" id="GL883008">
    <property type="protein sequence ID" value="EGG23391.1"/>
    <property type="molecule type" value="Genomic_DNA"/>
</dbReference>
<proteinExistence type="predicted"/>
<dbReference type="Proteomes" id="UP000007797">
    <property type="component" value="Unassembled WGS sequence"/>
</dbReference>
<dbReference type="GeneID" id="14875724"/>
<keyword evidence="2" id="KW-1185">Reference proteome</keyword>
<gene>
    <name evidence="1" type="ORF">DFA_05523</name>
</gene>
<reference evidence="2" key="1">
    <citation type="journal article" date="2011" name="Genome Res.">
        <title>Phylogeny-wide analysis of social amoeba genomes highlights ancient origins for complex intercellular communication.</title>
        <authorList>
            <person name="Heidel A.J."/>
            <person name="Lawal H.M."/>
            <person name="Felder M."/>
            <person name="Schilde C."/>
            <person name="Helps N.R."/>
            <person name="Tunggal B."/>
            <person name="Rivero F."/>
            <person name="John U."/>
            <person name="Schleicher M."/>
            <person name="Eichinger L."/>
            <person name="Platzer M."/>
            <person name="Noegel A.A."/>
            <person name="Schaap P."/>
            <person name="Gloeckner G."/>
        </authorList>
    </citation>
    <scope>NUCLEOTIDE SEQUENCE [LARGE SCALE GENOMIC DNA]</scope>
    <source>
        <strain evidence="2">SH3</strain>
    </source>
</reference>
<protein>
    <submittedName>
        <fullName evidence="1">Uncharacterized protein</fullName>
    </submittedName>
</protein>
<dbReference type="RefSeq" id="XP_004361242.1">
    <property type="nucleotide sequence ID" value="XM_004361185.1"/>
</dbReference>
<dbReference type="AlphaFoldDB" id="F4PLG9"/>
<sequence>MSVSVPAAFIKNLRRTTLKVGSNALQLSSKLTQQYKNLIVNTFIWSSRLSNSRVNYALSSPQPIPQALGYGYFSPQNPFIGNNITMTFESRTAAENIVVLFNRNEHIPIYNIRFQGAICSIEIQLCNHQDLQFRSFISTTSTTSTTSPTT</sequence>
<evidence type="ECO:0000313" key="2">
    <source>
        <dbReference type="Proteomes" id="UP000007797"/>
    </source>
</evidence>
<name>F4PLG9_CACFS</name>
<organism evidence="1 2">
    <name type="scientific">Cavenderia fasciculata</name>
    <name type="common">Slime mold</name>
    <name type="synonym">Dictyostelium fasciculatum</name>
    <dbReference type="NCBI Taxonomy" id="261658"/>
    <lineage>
        <taxon>Eukaryota</taxon>
        <taxon>Amoebozoa</taxon>
        <taxon>Evosea</taxon>
        <taxon>Eumycetozoa</taxon>
        <taxon>Dictyostelia</taxon>
        <taxon>Acytosteliales</taxon>
        <taxon>Cavenderiaceae</taxon>
        <taxon>Cavenderia</taxon>
    </lineage>
</organism>